<dbReference type="Proteomes" id="UP000710385">
    <property type="component" value="Unassembled WGS sequence"/>
</dbReference>
<comment type="caution">
    <text evidence="11">The sequence shown here is derived from an EMBL/GenBank/DDBJ whole genome shotgun (WGS) entry which is preliminary data.</text>
</comment>
<evidence type="ECO:0000256" key="8">
    <source>
        <dbReference type="RuleBase" id="RU003427"/>
    </source>
</evidence>
<evidence type="ECO:0000313" key="12">
    <source>
        <dbReference type="Proteomes" id="UP000710385"/>
    </source>
</evidence>
<feature type="binding site" evidence="6">
    <location>
        <position position="287"/>
    </location>
    <ligand>
        <name>(S)-malate</name>
        <dbReference type="ChEBI" id="CHEBI:15589"/>
    </ligand>
</feature>
<feature type="active site" description="Proton acceptor" evidence="5">
    <location>
        <position position="93"/>
    </location>
</feature>
<evidence type="ECO:0000256" key="1">
    <source>
        <dbReference type="ARBA" id="ARBA00001936"/>
    </source>
</evidence>
<dbReference type="PANTHER" id="PTHR43237">
    <property type="entry name" value="NADP-DEPENDENT MALIC ENZYME"/>
    <property type="match status" value="1"/>
</dbReference>
<feature type="domain" description="Malic enzyme N-terminal" evidence="10">
    <location>
        <begin position="17"/>
        <end position="150"/>
    </location>
</feature>
<dbReference type="InterPro" id="IPR051674">
    <property type="entry name" value="Malate_Decarboxylase"/>
</dbReference>
<dbReference type="GO" id="GO:0004470">
    <property type="term" value="F:malic enzyme activity"/>
    <property type="evidence" value="ECO:0007669"/>
    <property type="project" value="InterPro"/>
</dbReference>
<dbReference type="InterPro" id="IPR046346">
    <property type="entry name" value="Aminoacid_DH-like_N_sf"/>
</dbReference>
<dbReference type="PRINTS" id="PR00072">
    <property type="entry name" value="MALOXRDTASE"/>
</dbReference>
<feature type="domain" description="Malic enzyme NAD-binding" evidence="9">
    <location>
        <begin position="162"/>
        <end position="380"/>
    </location>
</feature>
<dbReference type="GO" id="GO:0016616">
    <property type="term" value="F:oxidoreductase activity, acting on the CH-OH group of donors, NAD or NADP as acceptor"/>
    <property type="evidence" value="ECO:0007669"/>
    <property type="project" value="InterPro"/>
</dbReference>
<comment type="cofactor">
    <cofactor evidence="1">
        <name>Mn(2+)</name>
        <dbReference type="ChEBI" id="CHEBI:29035"/>
    </cofactor>
</comment>
<feature type="binding site" evidence="6">
    <location>
        <position position="317"/>
    </location>
    <ligand>
        <name>(S)-malate</name>
        <dbReference type="ChEBI" id="CHEBI:15589"/>
    </ligand>
</feature>
<dbReference type="Gene3D" id="3.40.50.720">
    <property type="entry name" value="NAD(P)-binding Rossmann-like Domain"/>
    <property type="match status" value="1"/>
</dbReference>
<dbReference type="AlphaFoldDB" id="A0A928Y5F7"/>
<keyword evidence="3 7" id="KW-0479">Metal-binding</keyword>
<evidence type="ECO:0000256" key="5">
    <source>
        <dbReference type="PIRSR" id="PIRSR000106-1"/>
    </source>
</evidence>
<dbReference type="SUPFAM" id="SSF51735">
    <property type="entry name" value="NAD(P)-binding Rossmann-fold domains"/>
    <property type="match status" value="1"/>
</dbReference>
<reference evidence="11" key="1">
    <citation type="submission" date="2020-05" db="EMBL/GenBank/DDBJ databases">
        <title>High-Quality Genomes of Partial-Nitritation/Anammox System by Hierarchical Clustering Based Hybrid Assembly.</title>
        <authorList>
            <person name="Liu L."/>
            <person name="Wang Y."/>
            <person name="Che Y."/>
            <person name="Chen Y."/>
            <person name="Xia Y."/>
            <person name="Luo R."/>
            <person name="Cheng S.H."/>
            <person name="Zheng C."/>
            <person name="Zhang T."/>
        </authorList>
    </citation>
    <scope>NUCLEOTIDE SEQUENCE</scope>
    <source>
        <strain evidence="11">H1_PAT1</strain>
    </source>
</reference>
<dbReference type="SMART" id="SM00919">
    <property type="entry name" value="Malic_M"/>
    <property type="match status" value="1"/>
</dbReference>
<name>A0A928Y5F7_UNCKA</name>
<dbReference type="Gene3D" id="3.40.50.10380">
    <property type="entry name" value="Malic enzyme, N-terminal domain"/>
    <property type="match status" value="1"/>
</dbReference>
<protein>
    <submittedName>
        <fullName evidence="11">NADP-dependent malic enzyme</fullName>
    </submittedName>
</protein>
<evidence type="ECO:0000256" key="3">
    <source>
        <dbReference type="ARBA" id="ARBA00022723"/>
    </source>
</evidence>
<feature type="binding site" evidence="7">
    <location>
        <position position="161"/>
    </location>
    <ligand>
        <name>a divalent metal cation</name>
        <dbReference type="ChEBI" id="CHEBI:60240"/>
    </ligand>
</feature>
<dbReference type="InterPro" id="IPR037062">
    <property type="entry name" value="Malic_N_dom_sf"/>
</dbReference>
<gene>
    <name evidence="11" type="ORF">HS096_01565</name>
</gene>
<evidence type="ECO:0000256" key="4">
    <source>
        <dbReference type="ARBA" id="ARBA00023002"/>
    </source>
</evidence>
<feature type="binding site" evidence="7">
    <location>
        <position position="136"/>
    </location>
    <ligand>
        <name>a divalent metal cation</name>
        <dbReference type="ChEBI" id="CHEBI:60240"/>
    </ligand>
</feature>
<dbReference type="InterPro" id="IPR001891">
    <property type="entry name" value="Malic_OxRdtase"/>
</dbReference>
<dbReference type="GO" id="GO:0051287">
    <property type="term" value="F:NAD binding"/>
    <property type="evidence" value="ECO:0007669"/>
    <property type="project" value="InterPro"/>
</dbReference>
<evidence type="ECO:0000256" key="7">
    <source>
        <dbReference type="PIRSR" id="PIRSR000106-3"/>
    </source>
</evidence>
<proteinExistence type="inferred from homology"/>
<comment type="similarity">
    <text evidence="2 8">Belongs to the malic enzymes family.</text>
</comment>
<dbReference type="InterPro" id="IPR012301">
    <property type="entry name" value="Malic_N_dom"/>
</dbReference>
<dbReference type="InterPro" id="IPR036291">
    <property type="entry name" value="NAD(P)-bd_dom_sf"/>
</dbReference>
<evidence type="ECO:0000259" key="10">
    <source>
        <dbReference type="SMART" id="SM01274"/>
    </source>
</evidence>
<evidence type="ECO:0000256" key="6">
    <source>
        <dbReference type="PIRSR" id="PIRSR000106-2"/>
    </source>
</evidence>
<keyword evidence="4" id="KW-0560">Oxidoreductase</keyword>
<accession>A0A928Y5F7</accession>
<evidence type="ECO:0000259" key="9">
    <source>
        <dbReference type="SMART" id="SM00919"/>
    </source>
</evidence>
<feature type="binding site" evidence="7">
    <location>
        <position position="135"/>
    </location>
    <ligand>
        <name>a divalent metal cation</name>
        <dbReference type="ChEBI" id="CHEBI:60240"/>
    </ligand>
</feature>
<dbReference type="InterPro" id="IPR012302">
    <property type="entry name" value="Malic_NAD-bd"/>
</dbReference>
<evidence type="ECO:0000313" key="11">
    <source>
        <dbReference type="EMBL" id="MBE7525068.1"/>
    </source>
</evidence>
<dbReference type="SMART" id="SM01274">
    <property type="entry name" value="malic"/>
    <property type="match status" value="1"/>
</dbReference>
<sequence>MNDELKQAAIDLHERLHGKIHIQSRIDIASMRDLSLMYTPGVGYVSSEIAEHPERADDLTWRKNAVAVVSDGTAVLGLGDIGPAAALPVMEGKCVIFKRFAGVNAVPIVLDTKDPDEIVRTVTAIAPGFGAIQLEDISAPRCFDIEERLINELRIPVMHDDQHGTAIVVLAGLLNALKLAGKNIEHIRVVCSGAGAAGTAIAKLLLVVGVRRIILADRQGAIWEGRPGLNDEKRRLAAMTNPDKERGRLGDILRGADVLIGISGPGTVSEDMVASMNPQPIIFALANPVPEIMPDRARAAGAMLIATGRSDSPNQVNNALCYPGLFRGMLDHNVMRVTDDIKIRAARAIAAMVPDPTPERFIPSIFDDGLHTAVAASVRS</sequence>
<dbReference type="SUPFAM" id="SSF53223">
    <property type="entry name" value="Aminoacid dehydrogenase-like, N-terminal domain"/>
    <property type="match status" value="1"/>
</dbReference>
<dbReference type="EMBL" id="JABTTY010000001">
    <property type="protein sequence ID" value="MBE7525068.1"/>
    <property type="molecule type" value="Genomic_DNA"/>
</dbReference>
<dbReference type="Pfam" id="PF00390">
    <property type="entry name" value="malic"/>
    <property type="match status" value="1"/>
</dbReference>
<dbReference type="PROSITE" id="PS00331">
    <property type="entry name" value="MALIC_ENZYMES"/>
    <property type="match status" value="1"/>
</dbReference>
<dbReference type="GO" id="GO:0046872">
    <property type="term" value="F:metal ion binding"/>
    <property type="evidence" value="ECO:0007669"/>
    <property type="project" value="UniProtKB-KW"/>
</dbReference>
<dbReference type="PIRSF" id="PIRSF000106">
    <property type="entry name" value="ME"/>
    <property type="match status" value="1"/>
</dbReference>
<dbReference type="Pfam" id="PF03949">
    <property type="entry name" value="Malic_M"/>
    <property type="match status" value="1"/>
</dbReference>
<evidence type="ECO:0000256" key="2">
    <source>
        <dbReference type="ARBA" id="ARBA00008785"/>
    </source>
</evidence>
<organism evidence="11 12">
    <name type="scientific">candidate division WWE3 bacterium</name>
    <dbReference type="NCBI Taxonomy" id="2053526"/>
    <lineage>
        <taxon>Bacteria</taxon>
        <taxon>Katanobacteria</taxon>
    </lineage>
</organism>
<dbReference type="InterPro" id="IPR015884">
    <property type="entry name" value="Malic_enzyme_CS"/>
</dbReference>
<feature type="active site" description="Proton donor" evidence="5">
    <location>
        <position position="38"/>
    </location>
</feature>
<dbReference type="PANTHER" id="PTHR43237:SF4">
    <property type="entry name" value="NADP-DEPENDENT MALIC ENZYME"/>
    <property type="match status" value="1"/>
</dbReference>
<comment type="cofactor">
    <cofactor evidence="7">
        <name>Mg(2+)</name>
        <dbReference type="ChEBI" id="CHEBI:18420"/>
    </cofactor>
    <cofactor evidence="7">
        <name>Mn(2+)</name>
        <dbReference type="ChEBI" id="CHEBI:29035"/>
    </cofactor>
    <text evidence="7">Divalent metal cations. Prefers magnesium or manganese.</text>
</comment>